<dbReference type="AlphaFoldDB" id="A0A1I0TSV8"/>
<dbReference type="EMBL" id="FOJM01000014">
    <property type="protein sequence ID" value="SFA54875.1"/>
    <property type="molecule type" value="Genomic_DNA"/>
</dbReference>
<reference evidence="2" key="1">
    <citation type="submission" date="2016-10" db="EMBL/GenBank/DDBJ databases">
        <authorList>
            <person name="Varghese N."/>
            <person name="Submissions S."/>
        </authorList>
    </citation>
    <scope>NUCLEOTIDE SEQUENCE [LARGE SCALE GENOMIC DNA]</scope>
    <source>
        <strain evidence="2">DSM 18130</strain>
    </source>
</reference>
<evidence type="ECO:0000313" key="2">
    <source>
        <dbReference type="Proteomes" id="UP000198836"/>
    </source>
</evidence>
<keyword evidence="2" id="KW-1185">Reference proteome</keyword>
<gene>
    <name evidence="1" type="ORF">SAMN04488511_11433</name>
</gene>
<evidence type="ECO:0000313" key="1">
    <source>
        <dbReference type="EMBL" id="SFA54875.1"/>
    </source>
</evidence>
<accession>A0A1I0TSV8</accession>
<name>A0A1I0TSV8_9SPHI</name>
<organism evidence="1 2">
    <name type="scientific">Pedobacter suwonensis</name>
    <dbReference type="NCBI Taxonomy" id="332999"/>
    <lineage>
        <taxon>Bacteria</taxon>
        <taxon>Pseudomonadati</taxon>
        <taxon>Bacteroidota</taxon>
        <taxon>Sphingobacteriia</taxon>
        <taxon>Sphingobacteriales</taxon>
        <taxon>Sphingobacteriaceae</taxon>
        <taxon>Pedobacter</taxon>
    </lineage>
</organism>
<protein>
    <submittedName>
        <fullName evidence="1">Uncharacterized protein</fullName>
    </submittedName>
</protein>
<proteinExistence type="predicted"/>
<sequence>MELLEANSYNTAQKLLTTFVEIDILVPDSNRERNKSYTFRKYLDILETAFLDI</sequence>
<dbReference type="Proteomes" id="UP000198836">
    <property type="component" value="Unassembled WGS sequence"/>
</dbReference>